<evidence type="ECO:0000313" key="2">
    <source>
        <dbReference type="Proteomes" id="UP001163603"/>
    </source>
</evidence>
<protein>
    <submittedName>
        <fullName evidence="1">Uncharacterized protein</fullName>
    </submittedName>
</protein>
<accession>A0ACC0Z5T5</accession>
<organism evidence="1 2">
    <name type="scientific">Pistacia integerrima</name>
    <dbReference type="NCBI Taxonomy" id="434235"/>
    <lineage>
        <taxon>Eukaryota</taxon>
        <taxon>Viridiplantae</taxon>
        <taxon>Streptophyta</taxon>
        <taxon>Embryophyta</taxon>
        <taxon>Tracheophyta</taxon>
        <taxon>Spermatophyta</taxon>
        <taxon>Magnoliopsida</taxon>
        <taxon>eudicotyledons</taxon>
        <taxon>Gunneridae</taxon>
        <taxon>Pentapetalae</taxon>
        <taxon>rosids</taxon>
        <taxon>malvids</taxon>
        <taxon>Sapindales</taxon>
        <taxon>Anacardiaceae</taxon>
        <taxon>Pistacia</taxon>
    </lineage>
</organism>
<proteinExistence type="predicted"/>
<keyword evidence="2" id="KW-1185">Reference proteome</keyword>
<gene>
    <name evidence="1" type="ORF">Pint_04475</name>
</gene>
<dbReference type="Proteomes" id="UP001163603">
    <property type="component" value="Chromosome 3"/>
</dbReference>
<sequence>MRNWLPDFLEPFLSHLKSAKDQISKGGYSITLRPVGSDASWFTKATVQRFVRFVSSPEVLERFVSVEREIVQIENELANAAVGDEDGNEGGNFQKTVASSKWKGEFNGADDAVQEENSKIRLQRALETRKAVLCKEQAMAYARALVAGYEPGCIEDLIYFSDAFGASRLRQACINFMDLCKKKNEDALWMDEIAAMQAFSQPELPYIATSGIILAGEDNDPTGKQIGSADGSVSDTNHDNNLPTDGKAQLPMSWPNHIPQYMHNFQGPMVHQVTPYQGYHFPGMQVPPPYYPGNMRWPPNAEDSNLAHDWEMNPTEPSDSSSENESNEDIQNGNKHSLRKKQGKQSSRKVVIRNINYITSNRDGERSNTAEETSDDDELIDGNSLKQQSLLMKDDDTNSYGMDPHPVNIQGEYSTDKSSRPGRSFEFNMESEQLRKERAVSSDSFVATKTNTGNEGETRFGNLEASEYGLPGNYSQAALSDYANASTMIKTQKEGDWITGNQPDRSANHWQTSFEGDFASSMAGDNFHREKTAEQAAASWTPEMDFENSIVSTKANENNSNAETGAGDKQPNVLLLARAKLTSYQGSKKPSPGNRPAVQRSKFDKEEENRKRMEELLIQRQKRIAERSAANGGSATVKRTPTENKSSIASKKKGKTEIQSPTKESAKLHKSVFRSSTIDRLATARTTQKVSPTPTKPDQPKKPISKANGTTTTMSQKTPGAENKKSSANKVKPSDKKKWSRNGK</sequence>
<name>A0ACC0Z5T5_9ROSI</name>
<dbReference type="EMBL" id="CM047738">
    <property type="protein sequence ID" value="KAJ0045679.1"/>
    <property type="molecule type" value="Genomic_DNA"/>
</dbReference>
<reference evidence="2" key="1">
    <citation type="journal article" date="2023" name="G3 (Bethesda)">
        <title>Genome assembly and association tests identify interacting loci associated with vigor, precocity, and sex in interspecific pistachio rootstocks.</title>
        <authorList>
            <person name="Palmer W."/>
            <person name="Jacygrad E."/>
            <person name="Sagayaradj S."/>
            <person name="Cavanaugh K."/>
            <person name="Han R."/>
            <person name="Bertier L."/>
            <person name="Beede B."/>
            <person name="Kafkas S."/>
            <person name="Golino D."/>
            <person name="Preece J."/>
            <person name="Michelmore R."/>
        </authorList>
    </citation>
    <scope>NUCLEOTIDE SEQUENCE [LARGE SCALE GENOMIC DNA]</scope>
</reference>
<evidence type="ECO:0000313" key="1">
    <source>
        <dbReference type="EMBL" id="KAJ0045679.1"/>
    </source>
</evidence>
<comment type="caution">
    <text evidence="1">The sequence shown here is derived from an EMBL/GenBank/DDBJ whole genome shotgun (WGS) entry which is preliminary data.</text>
</comment>